<comment type="caution">
    <text evidence="2">The sequence shown here is derived from an EMBL/GenBank/DDBJ whole genome shotgun (WGS) entry which is preliminary data.</text>
</comment>
<accession>A0AAV4NW70</accession>
<evidence type="ECO:0000256" key="1">
    <source>
        <dbReference type="SAM" id="MobiDB-lite"/>
    </source>
</evidence>
<organism evidence="2 3">
    <name type="scientific">Caerostris darwini</name>
    <dbReference type="NCBI Taxonomy" id="1538125"/>
    <lineage>
        <taxon>Eukaryota</taxon>
        <taxon>Metazoa</taxon>
        <taxon>Ecdysozoa</taxon>
        <taxon>Arthropoda</taxon>
        <taxon>Chelicerata</taxon>
        <taxon>Arachnida</taxon>
        <taxon>Araneae</taxon>
        <taxon>Araneomorphae</taxon>
        <taxon>Entelegynae</taxon>
        <taxon>Araneoidea</taxon>
        <taxon>Araneidae</taxon>
        <taxon>Caerostris</taxon>
    </lineage>
</organism>
<dbReference type="AlphaFoldDB" id="A0AAV4NW70"/>
<feature type="region of interest" description="Disordered" evidence="1">
    <location>
        <begin position="31"/>
        <end position="60"/>
    </location>
</feature>
<proteinExistence type="predicted"/>
<evidence type="ECO:0000313" key="3">
    <source>
        <dbReference type="Proteomes" id="UP001054837"/>
    </source>
</evidence>
<keyword evidence="3" id="KW-1185">Reference proteome</keyword>
<sequence>MLSYKEQAAKKCNQLNSAQLSKAFTLPSDTVLSMGEGERSPPGRFPSVGQGGAGGEEKGWCAVVPDSPVDPTWRRLAIGAHSVHTRILCAMPMPASADDGLPR</sequence>
<dbReference type="Proteomes" id="UP001054837">
    <property type="component" value="Unassembled WGS sequence"/>
</dbReference>
<evidence type="ECO:0000313" key="2">
    <source>
        <dbReference type="EMBL" id="GIX88568.1"/>
    </source>
</evidence>
<protein>
    <submittedName>
        <fullName evidence="2">Uncharacterized protein</fullName>
    </submittedName>
</protein>
<dbReference type="EMBL" id="BPLQ01002086">
    <property type="protein sequence ID" value="GIX88568.1"/>
    <property type="molecule type" value="Genomic_DNA"/>
</dbReference>
<reference evidence="2 3" key="1">
    <citation type="submission" date="2021-06" db="EMBL/GenBank/DDBJ databases">
        <title>Caerostris darwini draft genome.</title>
        <authorList>
            <person name="Kono N."/>
            <person name="Arakawa K."/>
        </authorList>
    </citation>
    <scope>NUCLEOTIDE SEQUENCE [LARGE SCALE GENOMIC DNA]</scope>
</reference>
<name>A0AAV4NW70_9ARAC</name>
<gene>
    <name evidence="2" type="ORF">CDAR_308731</name>
</gene>